<evidence type="ECO:0000256" key="2">
    <source>
        <dbReference type="ARBA" id="ARBA00023157"/>
    </source>
</evidence>
<evidence type="ECO:0000256" key="3">
    <source>
        <dbReference type="SAM" id="SignalP"/>
    </source>
</evidence>
<dbReference type="SMART" id="SM00020">
    <property type="entry name" value="Tryp_SPc"/>
    <property type="match status" value="1"/>
</dbReference>
<dbReference type="InterPro" id="IPR043504">
    <property type="entry name" value="Peptidase_S1_PA_chymotrypsin"/>
</dbReference>
<dbReference type="EMBL" id="LGSI01000003">
    <property type="protein sequence ID" value="OCR27052.1"/>
    <property type="molecule type" value="Genomic_DNA"/>
</dbReference>
<dbReference type="PROSITE" id="PS50240">
    <property type="entry name" value="TRYPSIN_DOM"/>
    <property type="match status" value="1"/>
</dbReference>
<dbReference type="Pfam" id="PF00089">
    <property type="entry name" value="Trypsin"/>
    <property type="match status" value="1"/>
</dbReference>
<dbReference type="AlphaFoldDB" id="A0A1C7ZAF8"/>
<evidence type="ECO:0000256" key="1">
    <source>
        <dbReference type="ARBA" id="ARBA00007664"/>
    </source>
</evidence>
<comment type="similarity">
    <text evidence="1">Belongs to the peptidase S1 family.</text>
</comment>
<name>A0A1C7ZAF8_PSESX</name>
<dbReference type="PRINTS" id="PR00722">
    <property type="entry name" value="CHYMOTRYPSIN"/>
</dbReference>
<proteinExistence type="inferred from homology"/>
<dbReference type="GO" id="GO:0006508">
    <property type="term" value="P:proteolysis"/>
    <property type="evidence" value="ECO:0007669"/>
    <property type="project" value="InterPro"/>
</dbReference>
<feature type="signal peptide" evidence="3">
    <location>
        <begin position="1"/>
        <end position="19"/>
    </location>
</feature>
<dbReference type="InterPro" id="IPR001314">
    <property type="entry name" value="Peptidase_S1A"/>
</dbReference>
<dbReference type="InterPro" id="IPR018114">
    <property type="entry name" value="TRYPSIN_HIS"/>
</dbReference>
<dbReference type="InterPro" id="IPR050430">
    <property type="entry name" value="Peptidase_S1"/>
</dbReference>
<dbReference type="InterPro" id="IPR001254">
    <property type="entry name" value="Trypsin_dom"/>
</dbReference>
<dbReference type="PANTHER" id="PTHR24276:SF98">
    <property type="entry name" value="FI18310P1-RELATED"/>
    <property type="match status" value="1"/>
</dbReference>
<sequence>MNRCILMLSILSLTLTAAAEERIVGGTPAPAGAYPFFSTVTKQDGTHICGAALIAPQWVLTAAHCIRNQLPHRVQIGMEQYRPTVISLDTVEIAEAYIPADFKGWQPYSSEANGERSSGQYDIALLKLARSARSDHFLKLESQQANKEQPGDDVVLAGFGLTETGQQPDHLYHAEGKILETQRCIDVPEGYPDTNYDPALNVCADNMARGGDSGGPLLYRQNGEYVGLGLVSRGLIDAGQYTRISFFQVWMNVIMKEGKCDKFESRSNGLPICAAISAQPK</sequence>
<dbReference type="InterPro" id="IPR009003">
    <property type="entry name" value="Peptidase_S1_PA"/>
</dbReference>
<evidence type="ECO:0000313" key="6">
    <source>
        <dbReference type="Proteomes" id="UP000093104"/>
    </source>
</evidence>
<dbReference type="RefSeq" id="WP_065831425.1">
    <property type="nucleotide sequence ID" value="NZ_LGSI01000003.1"/>
</dbReference>
<accession>A0A1C7ZAF8</accession>
<feature type="domain" description="Peptidase S1" evidence="4">
    <location>
        <begin position="23"/>
        <end position="256"/>
    </location>
</feature>
<dbReference type="Proteomes" id="UP000093104">
    <property type="component" value="Unassembled WGS sequence"/>
</dbReference>
<dbReference type="GO" id="GO:0004252">
    <property type="term" value="F:serine-type endopeptidase activity"/>
    <property type="evidence" value="ECO:0007669"/>
    <property type="project" value="InterPro"/>
</dbReference>
<keyword evidence="2" id="KW-1015">Disulfide bond</keyword>
<organism evidence="5 6">
    <name type="scientific">Pseudomonas syringae</name>
    <dbReference type="NCBI Taxonomy" id="317"/>
    <lineage>
        <taxon>Bacteria</taxon>
        <taxon>Pseudomonadati</taxon>
        <taxon>Pseudomonadota</taxon>
        <taxon>Gammaproteobacteria</taxon>
        <taxon>Pseudomonadales</taxon>
        <taxon>Pseudomonadaceae</taxon>
        <taxon>Pseudomonas</taxon>
    </lineage>
</organism>
<keyword evidence="3" id="KW-0732">Signal</keyword>
<dbReference type="SUPFAM" id="SSF50494">
    <property type="entry name" value="Trypsin-like serine proteases"/>
    <property type="match status" value="1"/>
</dbReference>
<reference evidence="5 6" key="1">
    <citation type="submission" date="2015-07" db="EMBL/GenBank/DDBJ databases">
        <title>Draft genome sequence of a diazotrophic, plant growth-promoting rhizobacterium of the Pseudomonas syringae complex.</title>
        <authorList>
            <person name="Patten C.L."/>
            <person name="Jeong H."/>
        </authorList>
    </citation>
    <scope>NUCLEOTIDE SEQUENCE [LARGE SCALE GENOMIC DNA]</scope>
    <source>
        <strain evidence="5 6">GR12-2</strain>
    </source>
</reference>
<dbReference type="CDD" id="cd00190">
    <property type="entry name" value="Tryp_SPc"/>
    <property type="match status" value="1"/>
</dbReference>
<dbReference type="PANTHER" id="PTHR24276">
    <property type="entry name" value="POLYSERASE-RELATED"/>
    <property type="match status" value="1"/>
</dbReference>
<evidence type="ECO:0000313" key="5">
    <source>
        <dbReference type="EMBL" id="OCR27052.1"/>
    </source>
</evidence>
<dbReference type="PROSITE" id="PS00134">
    <property type="entry name" value="TRYPSIN_HIS"/>
    <property type="match status" value="1"/>
</dbReference>
<comment type="caution">
    <text evidence="5">The sequence shown here is derived from an EMBL/GenBank/DDBJ whole genome shotgun (WGS) entry which is preliminary data.</text>
</comment>
<protein>
    <submittedName>
        <fullName evidence="5">Peptidase S1</fullName>
    </submittedName>
</protein>
<dbReference type="Gene3D" id="2.40.10.10">
    <property type="entry name" value="Trypsin-like serine proteases"/>
    <property type="match status" value="1"/>
</dbReference>
<feature type="chain" id="PRO_5008892327" evidence="3">
    <location>
        <begin position="20"/>
        <end position="281"/>
    </location>
</feature>
<evidence type="ECO:0000259" key="4">
    <source>
        <dbReference type="PROSITE" id="PS50240"/>
    </source>
</evidence>
<gene>
    <name evidence="5" type="ORF">AFK24_00750</name>
</gene>